<sequence>MTGSQAMKRLFRLAIAALLAAAVAPAFARGMPQLPDDDGGRASVLQALNPARAADAGRPHAAGVVPNRGGETPRGRDSGIDRQPGVAGDDDARQSRPS</sequence>
<organism evidence="3 4">
    <name type="scientific">Burkholderia cepacia</name>
    <name type="common">Pseudomonas cepacia</name>
    <dbReference type="NCBI Taxonomy" id="292"/>
    <lineage>
        <taxon>Bacteria</taxon>
        <taxon>Pseudomonadati</taxon>
        <taxon>Pseudomonadota</taxon>
        <taxon>Betaproteobacteria</taxon>
        <taxon>Burkholderiales</taxon>
        <taxon>Burkholderiaceae</taxon>
        <taxon>Burkholderia</taxon>
        <taxon>Burkholderia cepacia complex</taxon>
    </lineage>
</organism>
<accession>A0A104A024</accession>
<feature type="compositionally biased region" description="Low complexity" evidence="1">
    <location>
        <begin position="51"/>
        <end position="63"/>
    </location>
</feature>
<dbReference type="Proteomes" id="UP000069001">
    <property type="component" value="Unassembled WGS sequence"/>
</dbReference>
<comment type="caution">
    <text evidence="3">The sequence shown here is derived from an EMBL/GenBank/DDBJ whole genome shotgun (WGS) entry which is preliminary data.</text>
</comment>
<evidence type="ECO:0000313" key="4">
    <source>
        <dbReference type="Proteomes" id="UP000069001"/>
    </source>
</evidence>
<feature type="compositionally biased region" description="Basic and acidic residues" evidence="1">
    <location>
        <begin position="71"/>
        <end position="80"/>
    </location>
</feature>
<protein>
    <submittedName>
        <fullName evidence="3">Uncharacterized protein</fullName>
    </submittedName>
</protein>
<proteinExistence type="predicted"/>
<dbReference type="AlphaFoldDB" id="A0A104A024"/>
<keyword evidence="2" id="KW-0732">Signal</keyword>
<evidence type="ECO:0000313" key="3">
    <source>
        <dbReference type="EMBL" id="KVK89169.1"/>
    </source>
</evidence>
<evidence type="ECO:0000256" key="1">
    <source>
        <dbReference type="SAM" id="MobiDB-lite"/>
    </source>
</evidence>
<gene>
    <name evidence="3" type="ORF">WS90_36755</name>
</gene>
<feature type="region of interest" description="Disordered" evidence="1">
    <location>
        <begin position="51"/>
        <end position="98"/>
    </location>
</feature>
<feature type="signal peptide" evidence="2">
    <location>
        <begin position="1"/>
        <end position="28"/>
    </location>
</feature>
<evidence type="ECO:0000256" key="2">
    <source>
        <dbReference type="SAM" id="SignalP"/>
    </source>
</evidence>
<feature type="chain" id="PRO_5007120253" evidence="2">
    <location>
        <begin position="29"/>
        <end position="98"/>
    </location>
</feature>
<reference evidence="3 4" key="1">
    <citation type="submission" date="2015-11" db="EMBL/GenBank/DDBJ databases">
        <title>Expanding the genomic diversity of Burkholderia species for the development of highly accurate diagnostics.</title>
        <authorList>
            <person name="Sahl J."/>
            <person name="Keim P."/>
            <person name="Wagner D."/>
        </authorList>
    </citation>
    <scope>NUCLEOTIDE SEQUENCE [LARGE SCALE GENOMIC DNA]</scope>
    <source>
        <strain evidence="3 4">MSMB1302</strain>
    </source>
</reference>
<dbReference type="EMBL" id="LOYH01000007">
    <property type="protein sequence ID" value="KVK89169.1"/>
    <property type="molecule type" value="Genomic_DNA"/>
</dbReference>
<name>A0A104A024_BURCE</name>